<dbReference type="GO" id="GO:0005315">
    <property type="term" value="F:phosphate transmembrane transporter activity"/>
    <property type="evidence" value="ECO:0007669"/>
    <property type="project" value="InterPro"/>
</dbReference>
<feature type="transmembrane region" description="Helical" evidence="8">
    <location>
        <begin position="99"/>
        <end position="123"/>
    </location>
</feature>
<comment type="similarity">
    <text evidence="2 8">Belongs to the binding-protein-dependent transport system permease family. CysTW subfamily.</text>
</comment>
<dbReference type="InterPro" id="IPR035906">
    <property type="entry name" value="MetI-like_sf"/>
</dbReference>
<name>A0A8J2ZSZ6_9BACL</name>
<reference evidence="10" key="1">
    <citation type="journal article" date="2014" name="Int. J. Syst. Evol. Microbiol.">
        <title>Complete genome sequence of Corynebacterium casei LMG S-19264T (=DSM 44701T), isolated from a smear-ripened cheese.</title>
        <authorList>
            <consortium name="US DOE Joint Genome Institute (JGI-PGF)"/>
            <person name="Walter F."/>
            <person name="Albersmeier A."/>
            <person name="Kalinowski J."/>
            <person name="Ruckert C."/>
        </authorList>
    </citation>
    <scope>NUCLEOTIDE SEQUENCE</scope>
    <source>
        <strain evidence="10">CGMCC 1.12777</strain>
    </source>
</reference>
<dbReference type="InterPro" id="IPR005672">
    <property type="entry name" value="Phosphate_PstA"/>
</dbReference>
<keyword evidence="3" id="KW-0813">Transport</keyword>
<keyword evidence="6 8" id="KW-1133">Transmembrane helix</keyword>
<dbReference type="PANTHER" id="PTHR43470:SF4">
    <property type="entry name" value="ABC TRANSPORTER PERMEASE PROTEIN YQGI-RELATED"/>
    <property type="match status" value="1"/>
</dbReference>
<dbReference type="PROSITE" id="PS50928">
    <property type="entry name" value="ABC_TM1"/>
    <property type="match status" value="1"/>
</dbReference>
<dbReference type="CDD" id="cd06261">
    <property type="entry name" value="TM_PBP2"/>
    <property type="match status" value="1"/>
</dbReference>
<evidence type="ECO:0000256" key="7">
    <source>
        <dbReference type="ARBA" id="ARBA00023136"/>
    </source>
</evidence>
<dbReference type="Pfam" id="PF00528">
    <property type="entry name" value="BPD_transp_1"/>
    <property type="match status" value="1"/>
</dbReference>
<evidence type="ECO:0000256" key="4">
    <source>
        <dbReference type="ARBA" id="ARBA00022475"/>
    </source>
</evidence>
<evidence type="ECO:0000256" key="5">
    <source>
        <dbReference type="ARBA" id="ARBA00022692"/>
    </source>
</evidence>
<feature type="transmembrane region" description="Helical" evidence="8">
    <location>
        <begin position="181"/>
        <end position="202"/>
    </location>
</feature>
<gene>
    <name evidence="10" type="primary">yqgI</name>
    <name evidence="10" type="ORF">GCM10007096_04870</name>
</gene>
<dbReference type="AlphaFoldDB" id="A0A8J2ZSZ6"/>
<evidence type="ECO:0000259" key="9">
    <source>
        <dbReference type="PROSITE" id="PS50928"/>
    </source>
</evidence>
<feature type="transmembrane region" description="Helical" evidence="8">
    <location>
        <begin position="12"/>
        <end position="34"/>
    </location>
</feature>
<evidence type="ECO:0000313" key="10">
    <source>
        <dbReference type="EMBL" id="GGH75542.1"/>
    </source>
</evidence>
<dbReference type="Gene3D" id="1.10.3720.10">
    <property type="entry name" value="MetI-like"/>
    <property type="match status" value="1"/>
</dbReference>
<feature type="transmembrane region" description="Helical" evidence="8">
    <location>
        <begin position="66"/>
        <end position="87"/>
    </location>
</feature>
<evidence type="ECO:0000313" key="11">
    <source>
        <dbReference type="Proteomes" id="UP000656813"/>
    </source>
</evidence>
<keyword evidence="5 8" id="KW-0812">Transmembrane</keyword>
<accession>A0A8J2ZSZ6</accession>
<keyword evidence="7 8" id="KW-0472">Membrane</keyword>
<feature type="transmembrane region" description="Helical" evidence="8">
    <location>
        <begin position="129"/>
        <end position="149"/>
    </location>
</feature>
<protein>
    <recommendedName>
        <fullName evidence="8">Phosphate transport system permease protein PstA</fullName>
    </recommendedName>
</protein>
<evidence type="ECO:0000256" key="8">
    <source>
        <dbReference type="RuleBase" id="RU363043"/>
    </source>
</evidence>
<proteinExistence type="inferred from homology"/>
<dbReference type="PANTHER" id="PTHR43470">
    <property type="entry name" value="PHOSPHATE TRANSPORT SYSTEM PERMEASE PROTEIN PSTA-RELATED"/>
    <property type="match status" value="1"/>
</dbReference>
<comment type="caution">
    <text evidence="10">The sequence shown here is derived from an EMBL/GenBank/DDBJ whole genome shotgun (WGS) entry which is preliminary data.</text>
</comment>
<feature type="domain" description="ABC transmembrane type-1" evidence="9">
    <location>
        <begin position="62"/>
        <end position="280"/>
    </location>
</feature>
<dbReference type="GO" id="GO:0005886">
    <property type="term" value="C:plasma membrane"/>
    <property type="evidence" value="ECO:0007669"/>
    <property type="project" value="UniProtKB-SubCell"/>
</dbReference>
<evidence type="ECO:0000256" key="2">
    <source>
        <dbReference type="ARBA" id="ARBA00007069"/>
    </source>
</evidence>
<evidence type="ECO:0000256" key="1">
    <source>
        <dbReference type="ARBA" id="ARBA00004651"/>
    </source>
</evidence>
<sequence length="294" mass="31739">MRIQTVNRIATSIIILCAGIMVTIMLTILGYVLFKGIRFVDWHFITTVASTFNVGGGIKDQLWNSFYLLVITMVFTIPLGVAGGVYLAEYAPDNRITAFIRSCVEILASLPSIVVGLFGMLVFVNTFHWGYSILSGAIALTIFNLPVIVRVTEDALRAVPQEIKEASMGLGVGQWYTMKKVLLPAAFPGILTGIILSAGRVFGESAALLFTAGLTSPDLDFTHWSPFSENSPLNIFRSAETLSVHIWAVNSVGIIKDKVAVASGSAALLVIIILLFNLAARGLGALIQKRMTGK</sequence>
<keyword evidence="4 8" id="KW-1003">Cell membrane</keyword>
<dbReference type="NCBIfam" id="TIGR00974">
    <property type="entry name" value="3a0107s02c"/>
    <property type="match status" value="1"/>
</dbReference>
<comment type="subcellular location">
    <subcellularLocation>
        <location evidence="1 8">Cell membrane</location>
        <topology evidence="1 8">Multi-pass membrane protein</topology>
    </subcellularLocation>
</comment>
<evidence type="ECO:0000256" key="3">
    <source>
        <dbReference type="ARBA" id="ARBA00022448"/>
    </source>
</evidence>
<dbReference type="InterPro" id="IPR000515">
    <property type="entry name" value="MetI-like"/>
</dbReference>
<reference evidence="10" key="2">
    <citation type="submission" date="2020-09" db="EMBL/GenBank/DDBJ databases">
        <authorList>
            <person name="Sun Q."/>
            <person name="Zhou Y."/>
        </authorList>
    </citation>
    <scope>NUCLEOTIDE SEQUENCE</scope>
    <source>
        <strain evidence="10">CGMCC 1.12777</strain>
    </source>
</reference>
<evidence type="ECO:0000256" key="6">
    <source>
        <dbReference type="ARBA" id="ARBA00022989"/>
    </source>
</evidence>
<dbReference type="SUPFAM" id="SSF161098">
    <property type="entry name" value="MetI-like"/>
    <property type="match status" value="1"/>
</dbReference>
<dbReference type="RefSeq" id="WP_188495711.1">
    <property type="nucleotide sequence ID" value="NZ_BMFV01000002.1"/>
</dbReference>
<dbReference type="Proteomes" id="UP000656813">
    <property type="component" value="Unassembled WGS sequence"/>
</dbReference>
<keyword evidence="11" id="KW-1185">Reference proteome</keyword>
<dbReference type="EMBL" id="BMFV01000002">
    <property type="protein sequence ID" value="GGH75542.1"/>
    <property type="molecule type" value="Genomic_DNA"/>
</dbReference>
<dbReference type="GO" id="GO:0035435">
    <property type="term" value="P:phosphate ion transmembrane transport"/>
    <property type="evidence" value="ECO:0007669"/>
    <property type="project" value="InterPro"/>
</dbReference>
<feature type="transmembrane region" description="Helical" evidence="8">
    <location>
        <begin position="266"/>
        <end position="287"/>
    </location>
</feature>
<organism evidence="10 11">
    <name type="scientific">Pullulanibacillus pueri</name>
    <dbReference type="NCBI Taxonomy" id="1437324"/>
    <lineage>
        <taxon>Bacteria</taxon>
        <taxon>Bacillati</taxon>
        <taxon>Bacillota</taxon>
        <taxon>Bacilli</taxon>
        <taxon>Bacillales</taxon>
        <taxon>Sporolactobacillaceae</taxon>
        <taxon>Pullulanibacillus</taxon>
    </lineage>
</organism>